<dbReference type="NCBIfam" id="TIGR00996">
    <property type="entry name" value="Mtu_fam_mce"/>
    <property type="match status" value="1"/>
</dbReference>
<dbReference type="PANTHER" id="PTHR33371">
    <property type="entry name" value="INTERMEMBRANE PHOSPHOLIPID TRANSPORT SYSTEM BINDING PROTEIN MLAD-RELATED"/>
    <property type="match status" value="1"/>
</dbReference>
<comment type="caution">
    <text evidence="3">The sequence shown here is derived from an EMBL/GenBank/DDBJ whole genome shotgun (WGS) entry which is preliminary data.</text>
</comment>
<dbReference type="InterPro" id="IPR003399">
    <property type="entry name" value="Mce/MlaD"/>
</dbReference>
<accession>A0A3E0HA77</accession>
<dbReference type="InterPro" id="IPR052336">
    <property type="entry name" value="MlaD_Phospholipid_Transporter"/>
</dbReference>
<dbReference type="Pfam" id="PF11887">
    <property type="entry name" value="Mce4_CUP1"/>
    <property type="match status" value="1"/>
</dbReference>
<gene>
    <name evidence="3" type="ORF">BCF44_1126</name>
</gene>
<dbReference type="Pfam" id="PF02470">
    <property type="entry name" value="MlaD"/>
    <property type="match status" value="1"/>
</dbReference>
<evidence type="ECO:0000259" key="1">
    <source>
        <dbReference type="Pfam" id="PF02470"/>
    </source>
</evidence>
<reference evidence="3 4" key="1">
    <citation type="submission" date="2018-08" db="EMBL/GenBank/DDBJ databases">
        <title>Genomic Encyclopedia of Archaeal and Bacterial Type Strains, Phase II (KMG-II): from individual species to whole genera.</title>
        <authorList>
            <person name="Goeker M."/>
        </authorList>
    </citation>
    <scope>NUCLEOTIDE SEQUENCE [LARGE SCALE GENOMIC DNA]</scope>
    <source>
        <strain evidence="3 4">DSM 45791</strain>
    </source>
</reference>
<feature type="domain" description="Mammalian cell entry C-terminal" evidence="2">
    <location>
        <begin position="109"/>
        <end position="302"/>
    </location>
</feature>
<dbReference type="InterPro" id="IPR024516">
    <property type="entry name" value="Mce_C"/>
</dbReference>
<dbReference type="GO" id="GO:0051701">
    <property type="term" value="P:biological process involved in interaction with host"/>
    <property type="evidence" value="ECO:0007669"/>
    <property type="project" value="TreeGrafter"/>
</dbReference>
<name>A0A3E0HA77_9PSEU</name>
<dbReference type="PANTHER" id="PTHR33371:SF17">
    <property type="entry name" value="MCE-FAMILY PROTEIN MCE1B"/>
    <property type="match status" value="1"/>
</dbReference>
<proteinExistence type="predicted"/>
<protein>
    <submittedName>
        <fullName evidence="3">Phospholipid/cholesterol/gamma-HCH transport system substrate-binding protein</fullName>
    </submittedName>
</protein>
<evidence type="ECO:0000313" key="3">
    <source>
        <dbReference type="EMBL" id="REH40925.1"/>
    </source>
</evidence>
<organism evidence="3 4">
    <name type="scientific">Kutzneria buriramensis</name>
    <dbReference type="NCBI Taxonomy" id="1045776"/>
    <lineage>
        <taxon>Bacteria</taxon>
        <taxon>Bacillati</taxon>
        <taxon>Actinomycetota</taxon>
        <taxon>Actinomycetes</taxon>
        <taxon>Pseudonocardiales</taxon>
        <taxon>Pseudonocardiaceae</taxon>
        <taxon>Kutzneria</taxon>
    </lineage>
</organism>
<dbReference type="InterPro" id="IPR005693">
    <property type="entry name" value="Mce"/>
</dbReference>
<evidence type="ECO:0000313" key="4">
    <source>
        <dbReference type="Proteomes" id="UP000256269"/>
    </source>
</evidence>
<dbReference type="Proteomes" id="UP000256269">
    <property type="component" value="Unassembled WGS sequence"/>
</dbReference>
<evidence type="ECO:0000259" key="2">
    <source>
        <dbReference type="Pfam" id="PF11887"/>
    </source>
</evidence>
<feature type="domain" description="Mce/MlaD" evidence="1">
    <location>
        <begin position="31"/>
        <end position="106"/>
    </location>
</feature>
<sequence length="324" mass="33783">MKFLVFLLVSIAAATLVGFTLSGRSPGGPSDEYRAIFADVSNLVAGDEVRAAGIRVGTVERLSITDGNRVEVAFSAQRTVDLTTGTHVAVKYKNLVGDRFLELTAGDGPRLPPDGTIPVGQTAPALDLDALFNGFKPLLAALSPDQVNTVSGELVTVLQGEGGTLDALLASLASVTSTLADRDQVIGDVITNLNSALGRVNTGELGQLITQLQQLVRGLDADRDQIGDAVTHIDALTGQTAALLDVIRPPLHDDIGRLGRLANTVNANKDSLTAALAALPDAYQRLSRGAAWGGYINVYLCGLGVKLADPIALRSGIARCLPTK</sequence>
<dbReference type="EMBL" id="QUNO01000012">
    <property type="protein sequence ID" value="REH40925.1"/>
    <property type="molecule type" value="Genomic_DNA"/>
</dbReference>
<dbReference type="RefSeq" id="WP_170217853.1">
    <property type="nucleotide sequence ID" value="NZ_CP144375.1"/>
</dbReference>
<keyword evidence="4" id="KW-1185">Reference proteome</keyword>
<dbReference type="AlphaFoldDB" id="A0A3E0HA77"/>
<dbReference type="GO" id="GO:0005576">
    <property type="term" value="C:extracellular region"/>
    <property type="evidence" value="ECO:0007669"/>
    <property type="project" value="TreeGrafter"/>
</dbReference>